<keyword evidence="2" id="KW-1185">Reference proteome</keyword>
<proteinExistence type="predicted"/>
<comment type="caution">
    <text evidence="1">The sequence shown here is derived from an EMBL/GenBank/DDBJ whole genome shotgun (WGS) entry which is preliminary data.</text>
</comment>
<evidence type="ECO:0000313" key="2">
    <source>
        <dbReference type="Proteomes" id="UP000183471"/>
    </source>
</evidence>
<dbReference type="EMBL" id="FNKY01000001">
    <property type="protein sequence ID" value="SDQ62362.1"/>
    <property type="molecule type" value="Genomic_DNA"/>
</dbReference>
<organism evidence="1 2">
    <name type="scientific">Nitrosospira multiformis</name>
    <dbReference type="NCBI Taxonomy" id="1231"/>
    <lineage>
        <taxon>Bacteria</taxon>
        <taxon>Pseudomonadati</taxon>
        <taxon>Pseudomonadota</taxon>
        <taxon>Betaproteobacteria</taxon>
        <taxon>Nitrosomonadales</taxon>
        <taxon>Nitrosomonadaceae</taxon>
        <taxon>Nitrosospira</taxon>
    </lineage>
</organism>
<reference evidence="1 2" key="1">
    <citation type="submission" date="2016-10" db="EMBL/GenBank/DDBJ databases">
        <authorList>
            <person name="Varghese N."/>
            <person name="Submissions S."/>
        </authorList>
    </citation>
    <scope>NUCLEOTIDE SEQUENCE [LARGE SCALE GENOMIC DNA]</scope>
    <source>
        <strain evidence="1 2">Nl1</strain>
    </source>
</reference>
<protein>
    <submittedName>
        <fullName evidence="1">Uncharacterized protein</fullName>
    </submittedName>
</protein>
<sequence>MNIRLHIERLVFDGVLIPPDQRPYLQAAIEAELTRLLSARGIAGGINARLYVGASLYSVNAGQIEISSGRNPAELGRQIAVAVYGGIEK</sequence>
<accession>A0ABY0TCJ4</accession>
<gene>
    <name evidence="1" type="ORF">SAMN05216402_1592</name>
</gene>
<evidence type="ECO:0000313" key="1">
    <source>
        <dbReference type="EMBL" id="SDQ62362.1"/>
    </source>
</evidence>
<dbReference type="RefSeq" id="WP_074631841.1">
    <property type="nucleotide sequence ID" value="NZ_FNKY01000001.1"/>
</dbReference>
<name>A0ABY0TCJ4_9PROT</name>
<dbReference type="Proteomes" id="UP000183471">
    <property type="component" value="Unassembled WGS sequence"/>
</dbReference>